<keyword evidence="2" id="KW-1185">Reference proteome</keyword>
<organism evidence="1 2">
    <name type="scientific">Pluteus cervinus</name>
    <dbReference type="NCBI Taxonomy" id="181527"/>
    <lineage>
        <taxon>Eukaryota</taxon>
        <taxon>Fungi</taxon>
        <taxon>Dikarya</taxon>
        <taxon>Basidiomycota</taxon>
        <taxon>Agaricomycotina</taxon>
        <taxon>Agaricomycetes</taxon>
        <taxon>Agaricomycetidae</taxon>
        <taxon>Agaricales</taxon>
        <taxon>Pluteineae</taxon>
        <taxon>Pluteaceae</taxon>
        <taxon>Pluteus</taxon>
    </lineage>
</organism>
<sequence length="62" mass="7009">MATLATVEWGVEVGTDDDDDGIIIIIDIAVRILTSGLWARLFWRVLIRFAYSVDSFIHSNKL</sequence>
<dbReference type="Proteomes" id="UP000308600">
    <property type="component" value="Unassembled WGS sequence"/>
</dbReference>
<reference evidence="1 2" key="1">
    <citation type="journal article" date="2019" name="Nat. Ecol. Evol.">
        <title>Megaphylogeny resolves global patterns of mushroom evolution.</title>
        <authorList>
            <person name="Varga T."/>
            <person name="Krizsan K."/>
            <person name="Foldi C."/>
            <person name="Dima B."/>
            <person name="Sanchez-Garcia M."/>
            <person name="Sanchez-Ramirez S."/>
            <person name="Szollosi G.J."/>
            <person name="Szarkandi J.G."/>
            <person name="Papp V."/>
            <person name="Albert L."/>
            <person name="Andreopoulos W."/>
            <person name="Angelini C."/>
            <person name="Antonin V."/>
            <person name="Barry K.W."/>
            <person name="Bougher N.L."/>
            <person name="Buchanan P."/>
            <person name="Buyck B."/>
            <person name="Bense V."/>
            <person name="Catcheside P."/>
            <person name="Chovatia M."/>
            <person name="Cooper J."/>
            <person name="Damon W."/>
            <person name="Desjardin D."/>
            <person name="Finy P."/>
            <person name="Geml J."/>
            <person name="Haridas S."/>
            <person name="Hughes K."/>
            <person name="Justo A."/>
            <person name="Karasinski D."/>
            <person name="Kautmanova I."/>
            <person name="Kiss B."/>
            <person name="Kocsube S."/>
            <person name="Kotiranta H."/>
            <person name="LaButti K.M."/>
            <person name="Lechner B.E."/>
            <person name="Liimatainen K."/>
            <person name="Lipzen A."/>
            <person name="Lukacs Z."/>
            <person name="Mihaltcheva S."/>
            <person name="Morgado L.N."/>
            <person name="Niskanen T."/>
            <person name="Noordeloos M.E."/>
            <person name="Ohm R.A."/>
            <person name="Ortiz-Santana B."/>
            <person name="Ovrebo C."/>
            <person name="Racz N."/>
            <person name="Riley R."/>
            <person name="Savchenko A."/>
            <person name="Shiryaev A."/>
            <person name="Soop K."/>
            <person name="Spirin V."/>
            <person name="Szebenyi C."/>
            <person name="Tomsovsky M."/>
            <person name="Tulloss R.E."/>
            <person name="Uehling J."/>
            <person name="Grigoriev I.V."/>
            <person name="Vagvolgyi C."/>
            <person name="Papp T."/>
            <person name="Martin F.M."/>
            <person name="Miettinen O."/>
            <person name="Hibbett D.S."/>
            <person name="Nagy L.G."/>
        </authorList>
    </citation>
    <scope>NUCLEOTIDE SEQUENCE [LARGE SCALE GENOMIC DNA]</scope>
    <source>
        <strain evidence="1 2">NL-1719</strain>
    </source>
</reference>
<dbReference type="EMBL" id="ML208353">
    <property type="protein sequence ID" value="TFK68389.1"/>
    <property type="molecule type" value="Genomic_DNA"/>
</dbReference>
<protein>
    <submittedName>
        <fullName evidence="1">Uncharacterized protein</fullName>
    </submittedName>
</protein>
<evidence type="ECO:0000313" key="2">
    <source>
        <dbReference type="Proteomes" id="UP000308600"/>
    </source>
</evidence>
<evidence type="ECO:0000313" key="1">
    <source>
        <dbReference type="EMBL" id="TFK68389.1"/>
    </source>
</evidence>
<proteinExistence type="predicted"/>
<name>A0ACD3AT11_9AGAR</name>
<accession>A0ACD3AT11</accession>
<gene>
    <name evidence="1" type="ORF">BDN72DRAFT_841866</name>
</gene>